<dbReference type="EMBL" id="WIXE01021807">
    <property type="protein sequence ID" value="KAK5968044.1"/>
    <property type="molecule type" value="Genomic_DNA"/>
</dbReference>
<dbReference type="AlphaFoldDB" id="A0AAN8IXA6"/>
<evidence type="ECO:0000313" key="1">
    <source>
        <dbReference type="EMBL" id="KAK5968044.1"/>
    </source>
</evidence>
<gene>
    <name evidence="1" type="ORF">GCK32_001336</name>
</gene>
<organism evidence="1 2">
    <name type="scientific">Trichostrongylus colubriformis</name>
    <name type="common">Black scour worm</name>
    <dbReference type="NCBI Taxonomy" id="6319"/>
    <lineage>
        <taxon>Eukaryota</taxon>
        <taxon>Metazoa</taxon>
        <taxon>Ecdysozoa</taxon>
        <taxon>Nematoda</taxon>
        <taxon>Chromadorea</taxon>
        <taxon>Rhabditida</taxon>
        <taxon>Rhabditina</taxon>
        <taxon>Rhabditomorpha</taxon>
        <taxon>Strongyloidea</taxon>
        <taxon>Trichostrongylidae</taxon>
        <taxon>Trichostrongylus</taxon>
    </lineage>
</organism>
<name>A0AAN8IXA6_TRICO</name>
<comment type="caution">
    <text evidence="1">The sequence shown here is derived from an EMBL/GenBank/DDBJ whole genome shotgun (WGS) entry which is preliminary data.</text>
</comment>
<sequence length="107" mass="11789">MCEIAFVKLKENLRDEVQASRPRKQGTVASAASESAVLLKRDGPRGGIITKVAKSFMGLRETLADWATFSTWIVVMPLERDCVATIIEQIIKLARTHFESGGRIATV</sequence>
<accession>A0AAN8IXA6</accession>
<reference evidence="1 2" key="1">
    <citation type="submission" date="2019-10" db="EMBL/GenBank/DDBJ databases">
        <title>Assembly and Annotation for the nematode Trichostrongylus colubriformis.</title>
        <authorList>
            <person name="Martin J."/>
        </authorList>
    </citation>
    <scope>NUCLEOTIDE SEQUENCE [LARGE SCALE GENOMIC DNA]</scope>
    <source>
        <strain evidence="1">G859</strain>
        <tissue evidence="1">Whole worm</tissue>
    </source>
</reference>
<evidence type="ECO:0000313" key="2">
    <source>
        <dbReference type="Proteomes" id="UP001331761"/>
    </source>
</evidence>
<protein>
    <submittedName>
        <fullName evidence="1">Uncharacterized protein</fullName>
    </submittedName>
</protein>
<keyword evidence="2" id="KW-1185">Reference proteome</keyword>
<proteinExistence type="predicted"/>
<dbReference type="Proteomes" id="UP001331761">
    <property type="component" value="Unassembled WGS sequence"/>
</dbReference>